<dbReference type="Gene3D" id="3.30.720.10">
    <property type="entry name" value="Signal recognition particle alu RNA binding heterodimer, srp9/1"/>
    <property type="match status" value="1"/>
</dbReference>
<protein>
    <recommendedName>
        <fullName evidence="3">Signal recognition particle 14 kDa protein</fullName>
    </recommendedName>
</protein>
<dbReference type="InterPro" id="IPR000719">
    <property type="entry name" value="Prot_kinase_dom"/>
</dbReference>
<keyword evidence="7" id="KW-0694">RNA-binding</keyword>
<comment type="similarity">
    <text evidence="2">Belongs to the SRP14 family.</text>
</comment>
<evidence type="ECO:0000256" key="9">
    <source>
        <dbReference type="ARBA" id="ARBA00023274"/>
    </source>
</evidence>
<feature type="region of interest" description="Disordered" evidence="12">
    <location>
        <begin position="601"/>
        <end position="627"/>
    </location>
</feature>
<comment type="caution">
    <text evidence="14">The sequence shown here is derived from an EMBL/GenBank/DDBJ whole genome shotgun (WGS) entry which is preliminary data.</text>
</comment>
<dbReference type="PANTHER" id="PTHR27001:SF811">
    <property type="entry name" value="SERINE_THREONINE-PROTEIN KINASE CDG1-LIKE"/>
    <property type="match status" value="1"/>
</dbReference>
<keyword evidence="5" id="KW-0547">Nucleotide-binding</keyword>
<comment type="function">
    <text evidence="10">Component of the signal recognition particle (SRP) complex, a ribonucleoprotein complex that mediates the cotranslational targeting of secretory and membrane proteins to the endoplasmic reticulum (ER). SRP9 together with SRP14 and the Alu portion of the SRP RNA, constitutes the elongation arrest domain of SRP. The complex of SRP9 and SRP14 is required for SRP RNA binding.</text>
</comment>
<keyword evidence="8" id="KW-0733">Signal recognition particle</keyword>
<evidence type="ECO:0000259" key="13">
    <source>
        <dbReference type="PROSITE" id="PS50011"/>
    </source>
</evidence>
<keyword evidence="4" id="KW-0963">Cytoplasm</keyword>
<evidence type="ECO:0000313" key="14">
    <source>
        <dbReference type="EMBL" id="KAB2628418.1"/>
    </source>
</evidence>
<feature type="domain" description="Protein kinase" evidence="13">
    <location>
        <begin position="250"/>
        <end position="518"/>
    </location>
</feature>
<dbReference type="FunFam" id="3.30.720.10:FF:000004">
    <property type="entry name" value="Signal recognition particle 14 kDa protein"/>
    <property type="match status" value="1"/>
</dbReference>
<keyword evidence="14" id="KW-0418">Kinase</keyword>
<dbReference type="GO" id="GO:0004672">
    <property type="term" value="F:protein kinase activity"/>
    <property type="evidence" value="ECO:0007669"/>
    <property type="project" value="InterPro"/>
</dbReference>
<reference evidence="14 15" key="1">
    <citation type="submission" date="2019-09" db="EMBL/GenBank/DDBJ databases">
        <authorList>
            <person name="Ou C."/>
        </authorList>
    </citation>
    <scope>NUCLEOTIDE SEQUENCE [LARGE SCALE GENOMIC DNA]</scope>
    <source>
        <strain evidence="14">S2</strain>
        <tissue evidence="14">Leaf</tissue>
    </source>
</reference>
<evidence type="ECO:0000256" key="4">
    <source>
        <dbReference type="ARBA" id="ARBA00022490"/>
    </source>
</evidence>
<dbReference type="GO" id="GO:0006614">
    <property type="term" value="P:SRP-dependent cotranslational protein targeting to membrane"/>
    <property type="evidence" value="ECO:0007669"/>
    <property type="project" value="InterPro"/>
</dbReference>
<sequence>MAGLQLQSSQREAVIVAVDANRTKGSVEAVEWALKHIVKPGDTFLVLGVFTDHHAKKNSCFLFKLLTGLRASGIWERSVFMDHEEVDPVDLGEEIQRKRGQYRTSLQPIYSRCTKNEVRLVFKLAAGFCPATLAIKESQNLNTRWIVLDCHFKKLKVYLRGHVTCNIAVVKEKDFASLMLSNDTQPAEICPSNPEPNYDSAAPEKHPREEHSKDFSACKLRNMSAPAPYPQNPCCYPLSWRSGFPRAFSYNELEVITNGFADDNITGVVDDITVHQGLLQETPVLVKSLQKTNKGFWSILQIFSRVSHRNISNLVGYCSTGVSAFLLFDFPCLGTVDMNLQCDELAEKLGWGVRWSIALEIGRSLRYLHEECVDGSIVHKNVRAFSVALSHGYSAMLCNFKSAEWLKNSPPTKDSIAKYDKRHFGDVQDYGKFLLELITGKCVSPVHDQGKDNSMIEWALPLLENGDFGKLMDCRLTETAGDARMVQYMARTALHCLKVDSDHKLCISEVLLQPDPFLNELTSMFEKSTEKGSVWVTFKRSSMKSKVQRNKMKTAGEEIDYRCLIRATLGNKTISTSVGPKEHQRFQSSYATILKAHMTALKKRERKEKKKAAESDKKGGAKKPKRV</sequence>
<evidence type="ECO:0000256" key="2">
    <source>
        <dbReference type="ARBA" id="ARBA00010349"/>
    </source>
</evidence>
<dbReference type="GO" id="GO:0005886">
    <property type="term" value="C:plasma membrane"/>
    <property type="evidence" value="ECO:0007669"/>
    <property type="project" value="TreeGrafter"/>
</dbReference>
<evidence type="ECO:0000256" key="3">
    <source>
        <dbReference type="ARBA" id="ARBA00017926"/>
    </source>
</evidence>
<comment type="subcellular location">
    <subcellularLocation>
        <location evidence="1">Cytoplasm</location>
    </subcellularLocation>
</comment>
<evidence type="ECO:0000256" key="7">
    <source>
        <dbReference type="ARBA" id="ARBA00022884"/>
    </source>
</evidence>
<keyword evidence="15" id="KW-1185">Reference proteome</keyword>
<dbReference type="PROSITE" id="PS50011">
    <property type="entry name" value="PROTEIN_KINASE_DOM"/>
    <property type="match status" value="1"/>
</dbReference>
<dbReference type="InterPro" id="IPR003210">
    <property type="entry name" value="Signal_recog_particle_SRP14"/>
</dbReference>
<evidence type="ECO:0000256" key="10">
    <source>
        <dbReference type="ARBA" id="ARBA00045462"/>
    </source>
</evidence>
<proteinExistence type="inferred from homology"/>
<evidence type="ECO:0000256" key="6">
    <source>
        <dbReference type="ARBA" id="ARBA00022840"/>
    </source>
</evidence>
<dbReference type="PANTHER" id="PTHR27001">
    <property type="entry name" value="OS01G0253100 PROTEIN"/>
    <property type="match status" value="1"/>
</dbReference>
<dbReference type="OrthoDB" id="1917297at2759"/>
<dbReference type="Gene3D" id="3.30.200.20">
    <property type="entry name" value="Phosphorylase Kinase, domain 1"/>
    <property type="match status" value="1"/>
</dbReference>
<dbReference type="InterPro" id="IPR009018">
    <property type="entry name" value="Signal_recog_particle_SRP9/14"/>
</dbReference>
<comment type="subunit">
    <text evidence="11">Heterodimer with SRP9; binds RNA as heterodimer. Component of a signal recognition particle (SRP) complex that consists of a 7SL RNA molecule of 300 nucleotides and six protein subunits: SRP72, SRP68, SRP54, SRP19, SRP14 and SRP9.</text>
</comment>
<dbReference type="Pfam" id="PF02290">
    <property type="entry name" value="SRP14"/>
    <property type="match status" value="1"/>
</dbReference>
<keyword evidence="6" id="KW-0067">ATP-binding</keyword>
<dbReference type="AlphaFoldDB" id="A0A5N5HLC1"/>
<dbReference type="SUPFAM" id="SSF54762">
    <property type="entry name" value="Signal recognition particle alu RNA binding heterodimer, SRP9/14"/>
    <property type="match status" value="1"/>
</dbReference>
<evidence type="ECO:0000256" key="1">
    <source>
        <dbReference type="ARBA" id="ARBA00004496"/>
    </source>
</evidence>
<evidence type="ECO:0000256" key="12">
    <source>
        <dbReference type="SAM" id="MobiDB-lite"/>
    </source>
</evidence>
<evidence type="ECO:0000256" key="11">
    <source>
        <dbReference type="ARBA" id="ARBA00046890"/>
    </source>
</evidence>
<dbReference type="GO" id="GO:0005786">
    <property type="term" value="C:signal recognition particle, endoplasmic reticulum targeting"/>
    <property type="evidence" value="ECO:0007669"/>
    <property type="project" value="UniProtKB-KW"/>
</dbReference>
<keyword evidence="14" id="KW-0675">Receptor</keyword>
<dbReference type="GO" id="GO:0030942">
    <property type="term" value="F:endoplasmic reticulum signal peptide binding"/>
    <property type="evidence" value="ECO:0007669"/>
    <property type="project" value="InterPro"/>
</dbReference>
<evidence type="ECO:0000313" key="15">
    <source>
        <dbReference type="Proteomes" id="UP000327157"/>
    </source>
</evidence>
<keyword evidence="14" id="KW-0808">Transferase</keyword>
<dbReference type="Proteomes" id="UP000327157">
    <property type="component" value="Chromosome 8"/>
</dbReference>
<dbReference type="Pfam" id="PF07714">
    <property type="entry name" value="PK_Tyr_Ser-Thr"/>
    <property type="match status" value="1"/>
</dbReference>
<dbReference type="SUPFAM" id="SSF56112">
    <property type="entry name" value="Protein kinase-like (PK-like)"/>
    <property type="match status" value="1"/>
</dbReference>
<accession>A0A5N5HLC1</accession>
<feature type="compositionally biased region" description="Basic residues" evidence="12">
    <location>
        <begin position="601"/>
        <end position="610"/>
    </location>
</feature>
<dbReference type="EMBL" id="SMOL01000148">
    <property type="protein sequence ID" value="KAB2628418.1"/>
    <property type="molecule type" value="Genomic_DNA"/>
</dbReference>
<dbReference type="InterPro" id="IPR001245">
    <property type="entry name" value="Ser-Thr/Tyr_kinase_cat_dom"/>
</dbReference>
<feature type="region of interest" description="Disordered" evidence="12">
    <location>
        <begin position="186"/>
        <end position="206"/>
    </location>
</feature>
<dbReference type="GO" id="GO:0008312">
    <property type="term" value="F:7S RNA binding"/>
    <property type="evidence" value="ECO:0007669"/>
    <property type="project" value="InterPro"/>
</dbReference>
<organism evidence="14 15">
    <name type="scientific">Pyrus ussuriensis x Pyrus communis</name>
    <dbReference type="NCBI Taxonomy" id="2448454"/>
    <lineage>
        <taxon>Eukaryota</taxon>
        <taxon>Viridiplantae</taxon>
        <taxon>Streptophyta</taxon>
        <taxon>Embryophyta</taxon>
        <taxon>Tracheophyta</taxon>
        <taxon>Spermatophyta</taxon>
        <taxon>Magnoliopsida</taxon>
        <taxon>eudicotyledons</taxon>
        <taxon>Gunneridae</taxon>
        <taxon>Pentapetalae</taxon>
        <taxon>rosids</taxon>
        <taxon>fabids</taxon>
        <taxon>Rosales</taxon>
        <taxon>Rosaceae</taxon>
        <taxon>Amygdaloideae</taxon>
        <taxon>Maleae</taxon>
        <taxon>Pyrus</taxon>
    </lineage>
</organism>
<reference evidence="15" key="2">
    <citation type="submission" date="2019-10" db="EMBL/GenBank/DDBJ databases">
        <title>A de novo genome assembly of a pear dwarfing rootstock.</title>
        <authorList>
            <person name="Wang F."/>
            <person name="Wang J."/>
            <person name="Li S."/>
            <person name="Zhang Y."/>
            <person name="Fang M."/>
            <person name="Ma L."/>
            <person name="Zhao Y."/>
            <person name="Jiang S."/>
        </authorList>
    </citation>
    <scope>NUCLEOTIDE SEQUENCE [LARGE SCALE GENOMIC DNA]</scope>
</reference>
<dbReference type="Gene3D" id="1.10.510.10">
    <property type="entry name" value="Transferase(Phosphotransferase) domain 1"/>
    <property type="match status" value="1"/>
</dbReference>
<dbReference type="InterPro" id="IPR011009">
    <property type="entry name" value="Kinase-like_dom_sf"/>
</dbReference>
<reference evidence="14 15" key="3">
    <citation type="submission" date="2019-11" db="EMBL/GenBank/DDBJ databases">
        <title>A de novo genome assembly of a pear dwarfing rootstock.</title>
        <authorList>
            <person name="Wang F."/>
            <person name="Wang J."/>
            <person name="Li S."/>
            <person name="Zhang Y."/>
            <person name="Fang M."/>
            <person name="Ma L."/>
            <person name="Zhao Y."/>
            <person name="Jiang S."/>
        </authorList>
    </citation>
    <scope>NUCLEOTIDE SEQUENCE [LARGE SCALE GENOMIC DNA]</scope>
    <source>
        <strain evidence="14">S2</strain>
        <tissue evidence="14">Leaf</tissue>
    </source>
</reference>
<keyword evidence="9" id="KW-0687">Ribonucleoprotein</keyword>
<evidence type="ECO:0000256" key="5">
    <source>
        <dbReference type="ARBA" id="ARBA00022741"/>
    </source>
</evidence>
<gene>
    <name evidence="14" type="ORF">D8674_033213</name>
</gene>
<name>A0A5N5HLC1_9ROSA</name>
<dbReference type="GO" id="GO:0005524">
    <property type="term" value="F:ATP binding"/>
    <property type="evidence" value="ECO:0007669"/>
    <property type="project" value="UniProtKB-KW"/>
</dbReference>
<evidence type="ECO:0000256" key="8">
    <source>
        <dbReference type="ARBA" id="ARBA00023135"/>
    </source>
</evidence>